<proteinExistence type="inferred from homology"/>
<protein>
    <submittedName>
        <fullName evidence="6">Glycosyl transferase</fullName>
    </submittedName>
</protein>
<keyword evidence="4" id="KW-0812">Transmembrane</keyword>
<evidence type="ECO:0000313" key="6">
    <source>
        <dbReference type="EMBL" id="ABB28576.1"/>
    </source>
</evidence>
<dbReference type="PANTHER" id="PTHR43179">
    <property type="entry name" value="RHAMNOSYLTRANSFERASE WBBL"/>
    <property type="match status" value="1"/>
</dbReference>
<name>Q3AQZ9_CHLCH</name>
<dbReference type="CAZy" id="GT2">
    <property type="family name" value="Glycosyltransferase Family 2"/>
</dbReference>
<dbReference type="eggNOG" id="COG1216">
    <property type="taxonomic scope" value="Bacteria"/>
</dbReference>
<keyword evidence="4" id="KW-1133">Transmembrane helix</keyword>
<keyword evidence="4" id="KW-0472">Membrane</keyword>
<dbReference type="Gene3D" id="3.90.550.10">
    <property type="entry name" value="Spore Coat Polysaccharide Biosynthesis Protein SpsA, Chain A"/>
    <property type="match status" value="1"/>
</dbReference>
<dbReference type="Pfam" id="PF00535">
    <property type="entry name" value="Glycos_transf_2"/>
    <property type="match status" value="1"/>
</dbReference>
<dbReference type="AlphaFoldDB" id="Q3AQZ9"/>
<organism evidence="6">
    <name type="scientific">Chlorobium chlorochromatii (strain CaD3)</name>
    <dbReference type="NCBI Taxonomy" id="340177"/>
    <lineage>
        <taxon>Bacteria</taxon>
        <taxon>Pseudomonadati</taxon>
        <taxon>Chlorobiota</taxon>
        <taxon>Chlorobiia</taxon>
        <taxon>Chlorobiales</taxon>
        <taxon>Chlorobiaceae</taxon>
        <taxon>Chlorobium/Pelodictyon group</taxon>
        <taxon>Chlorobium</taxon>
    </lineage>
</organism>
<dbReference type="KEGG" id="cch:Cag_1316"/>
<dbReference type="SUPFAM" id="SSF53448">
    <property type="entry name" value="Nucleotide-diphospho-sugar transferases"/>
    <property type="match status" value="1"/>
</dbReference>
<dbReference type="GO" id="GO:0016757">
    <property type="term" value="F:glycosyltransferase activity"/>
    <property type="evidence" value="ECO:0007669"/>
    <property type="project" value="UniProtKB-KW"/>
</dbReference>
<evidence type="ECO:0000259" key="5">
    <source>
        <dbReference type="Pfam" id="PF00535"/>
    </source>
</evidence>
<accession>Q3AQZ9</accession>
<evidence type="ECO:0000256" key="4">
    <source>
        <dbReference type="SAM" id="Phobius"/>
    </source>
</evidence>
<feature type="transmembrane region" description="Helical" evidence="4">
    <location>
        <begin position="261"/>
        <end position="284"/>
    </location>
</feature>
<feature type="domain" description="Glycosyltransferase 2-like" evidence="5">
    <location>
        <begin position="9"/>
        <end position="119"/>
    </location>
</feature>
<keyword evidence="3 6" id="KW-0808">Transferase</keyword>
<keyword evidence="2" id="KW-0328">Glycosyltransferase</keyword>
<dbReference type="HOGENOM" id="CLU_023845_4_0_10"/>
<dbReference type="OrthoDB" id="9771846at2"/>
<evidence type="ECO:0000256" key="2">
    <source>
        <dbReference type="ARBA" id="ARBA00022676"/>
    </source>
</evidence>
<dbReference type="STRING" id="340177.Cag_1316"/>
<evidence type="ECO:0000256" key="3">
    <source>
        <dbReference type="ARBA" id="ARBA00022679"/>
    </source>
</evidence>
<reference evidence="6" key="1">
    <citation type="submission" date="2005-08" db="EMBL/GenBank/DDBJ databases">
        <title>Complete sequence of Chlorobium chlorochromatii CaD3.</title>
        <authorList>
            <person name="Copeland A."/>
            <person name="Lucas S."/>
            <person name="Lapidus A."/>
            <person name="Barry K."/>
            <person name="Detter J.C."/>
            <person name="Glavina T."/>
            <person name="Hammon N."/>
            <person name="Israni S."/>
            <person name="Pitluck S."/>
            <person name="Bryant D."/>
            <person name="Schmutz J."/>
            <person name="Larimer F."/>
            <person name="Land M."/>
            <person name="Kyrpides N."/>
            <person name="Ivanova N."/>
            <person name="Richardson P."/>
        </authorList>
    </citation>
    <scope>NUCLEOTIDE SEQUENCE [LARGE SCALE GENOMIC DNA]</scope>
    <source>
        <strain evidence="6">CaD3</strain>
    </source>
</reference>
<gene>
    <name evidence="6" type="ordered locus">Cag_1316</name>
</gene>
<dbReference type="InterPro" id="IPR029044">
    <property type="entry name" value="Nucleotide-diphossugar_trans"/>
</dbReference>
<dbReference type="CDD" id="cd04186">
    <property type="entry name" value="GT_2_like_c"/>
    <property type="match status" value="1"/>
</dbReference>
<dbReference type="EMBL" id="CP000108">
    <property type="protein sequence ID" value="ABB28576.1"/>
    <property type="molecule type" value="Genomic_DNA"/>
</dbReference>
<comment type="similarity">
    <text evidence="1">Belongs to the glycosyltransferase 2 family.</text>
</comment>
<dbReference type="PANTHER" id="PTHR43179:SF12">
    <property type="entry name" value="GALACTOFURANOSYLTRANSFERASE GLFT2"/>
    <property type="match status" value="1"/>
</dbReference>
<dbReference type="InterPro" id="IPR001173">
    <property type="entry name" value="Glyco_trans_2-like"/>
</dbReference>
<sequence length="358" mass="40529">MEPSPTVEIIIPHYRRRDMLERCLASLSRCPFYASPSLSILVICNGTADAALQKLIANYPTVKLLALAENRGYAGGCNAGLQQSNAEYLIFLNDDTEHEADWLEALLAIAQSNQNIAALQPKILSLEHAKQGKRRFEYAGAAGGMIDKLGYPWCWGRTFFRVETDGGQYDKARNIFWASGVALCVRRSVALEVGGFDEDFFMQMEEIDLCWRIQLAGYPIYSAPSSVVYHAGGASLAEGSAEKIYYNHRNNITMLLKNRSLVALLWIMPIRMVMELGAALFYLTKADGLKKSGMVFRALRDQLRAMPTTLRKRRTIQTNRTVSDRQLFHHQPFFHLLNHLIPQLYTFAQPLKNQQHHQ</sequence>
<evidence type="ECO:0000256" key="1">
    <source>
        <dbReference type="ARBA" id="ARBA00006739"/>
    </source>
</evidence>